<reference evidence="3" key="1">
    <citation type="submission" date="2020-05" db="EMBL/GenBank/DDBJ databases">
        <authorList>
            <person name="Chiriac C."/>
            <person name="Salcher M."/>
            <person name="Ghai R."/>
            <person name="Kavagutti S V."/>
        </authorList>
    </citation>
    <scope>NUCLEOTIDE SEQUENCE</scope>
</reference>
<evidence type="ECO:0000259" key="2">
    <source>
        <dbReference type="Pfam" id="PF19141"/>
    </source>
</evidence>
<dbReference type="Pfam" id="PF19141">
    <property type="entry name" value="DUF5824"/>
    <property type="match status" value="1"/>
</dbReference>
<dbReference type="EMBL" id="LR797474">
    <property type="protein sequence ID" value="CAB4219118.1"/>
    <property type="molecule type" value="Genomic_DNA"/>
</dbReference>
<protein>
    <recommendedName>
        <fullName evidence="2">DUF5824 domain-containing protein</fullName>
    </recommendedName>
</protein>
<accession>A0A6J5SUA6</accession>
<feature type="compositionally biased region" description="Basic and acidic residues" evidence="1">
    <location>
        <begin position="17"/>
        <end position="34"/>
    </location>
</feature>
<dbReference type="InterPro" id="IPR043862">
    <property type="entry name" value="DUF5824"/>
</dbReference>
<feature type="domain" description="DUF5824" evidence="2">
    <location>
        <begin position="64"/>
        <end position="157"/>
    </location>
</feature>
<name>A0A6J5SUA6_9CAUD</name>
<evidence type="ECO:0000256" key="1">
    <source>
        <dbReference type="SAM" id="MobiDB-lite"/>
    </source>
</evidence>
<evidence type="ECO:0000313" key="3">
    <source>
        <dbReference type="EMBL" id="CAB4219118.1"/>
    </source>
</evidence>
<organism evidence="3">
    <name type="scientific">uncultured Caudovirales phage</name>
    <dbReference type="NCBI Taxonomy" id="2100421"/>
    <lineage>
        <taxon>Viruses</taxon>
        <taxon>Duplodnaviria</taxon>
        <taxon>Heunggongvirae</taxon>
        <taxon>Uroviricota</taxon>
        <taxon>Caudoviricetes</taxon>
        <taxon>Peduoviridae</taxon>
        <taxon>Maltschvirus</taxon>
        <taxon>Maltschvirus maltsch</taxon>
    </lineage>
</organism>
<gene>
    <name evidence="3" type="ORF">UFOVP1604_201</name>
</gene>
<proteinExistence type="predicted"/>
<feature type="region of interest" description="Disordered" evidence="1">
    <location>
        <begin position="1"/>
        <end position="62"/>
    </location>
</feature>
<sequence length="168" mass="18774">MNEKKVTSKSGPYFKGLDAKQKEKKESQMKRQAEMSDSDSSAYKPMPGDLDKSGKFKGSKVKSPFTKEVNSKMNETQVWRFSEWAEINESSSADTSLKAKAKKYGIPFGILKQVFNRGMAAWKTGHRPGQSQTAWAHARVNSFVTKSSGTWGKADKDLAQKVRKSKKA</sequence>